<dbReference type="SUPFAM" id="SSF48498">
    <property type="entry name" value="Tetracyclin repressor-like, C-terminal domain"/>
    <property type="match status" value="1"/>
</dbReference>
<evidence type="ECO:0000259" key="6">
    <source>
        <dbReference type="PROSITE" id="PS50977"/>
    </source>
</evidence>
<feature type="compositionally biased region" description="Gly residues" evidence="5">
    <location>
        <begin position="1"/>
        <end position="12"/>
    </location>
</feature>
<evidence type="ECO:0000256" key="2">
    <source>
        <dbReference type="ARBA" id="ARBA00023125"/>
    </source>
</evidence>
<gene>
    <name evidence="7" type="ORF">ABEG18_07005</name>
</gene>
<feature type="DNA-binding region" description="H-T-H motif" evidence="4">
    <location>
        <begin position="42"/>
        <end position="61"/>
    </location>
</feature>
<evidence type="ECO:0000256" key="4">
    <source>
        <dbReference type="PROSITE-ProRule" id="PRU00335"/>
    </source>
</evidence>
<feature type="region of interest" description="Disordered" evidence="5">
    <location>
        <begin position="1"/>
        <end position="21"/>
    </location>
</feature>
<dbReference type="PROSITE" id="PS50977">
    <property type="entry name" value="HTH_TETR_2"/>
    <property type="match status" value="1"/>
</dbReference>
<dbReference type="GO" id="GO:0003700">
    <property type="term" value="F:DNA-binding transcription factor activity"/>
    <property type="evidence" value="ECO:0007669"/>
    <property type="project" value="TreeGrafter"/>
</dbReference>
<dbReference type="InterPro" id="IPR050109">
    <property type="entry name" value="HTH-type_TetR-like_transc_reg"/>
</dbReference>
<protein>
    <submittedName>
        <fullName evidence="7">TetR family transcriptional regulator</fullName>
    </submittedName>
</protein>
<keyword evidence="3" id="KW-0804">Transcription</keyword>
<accession>A0AAU7JNC1</accession>
<feature type="domain" description="HTH tetR-type" evidence="6">
    <location>
        <begin position="20"/>
        <end position="79"/>
    </location>
</feature>
<name>A0AAU7JNC1_9HYPH</name>
<reference evidence="7" key="1">
    <citation type="submission" date="2024-05" db="EMBL/GenBank/DDBJ databases">
        <authorList>
            <person name="Kim S."/>
            <person name="Heo J."/>
            <person name="Choi H."/>
            <person name="Choi Y."/>
            <person name="Kwon S.-W."/>
            <person name="Kim Y."/>
        </authorList>
    </citation>
    <scope>NUCLEOTIDE SEQUENCE</scope>
    <source>
        <strain evidence="7">KACC 23698</strain>
    </source>
</reference>
<organism evidence="7">
    <name type="scientific">Alsobacter sp. KACC 23698</name>
    <dbReference type="NCBI Taxonomy" id="3149229"/>
    <lineage>
        <taxon>Bacteria</taxon>
        <taxon>Pseudomonadati</taxon>
        <taxon>Pseudomonadota</taxon>
        <taxon>Alphaproteobacteria</taxon>
        <taxon>Hyphomicrobiales</taxon>
        <taxon>Alsobacteraceae</taxon>
        <taxon>Alsobacter</taxon>
    </lineage>
</organism>
<evidence type="ECO:0000256" key="3">
    <source>
        <dbReference type="ARBA" id="ARBA00023163"/>
    </source>
</evidence>
<dbReference type="InterPro" id="IPR001647">
    <property type="entry name" value="HTH_TetR"/>
</dbReference>
<evidence type="ECO:0000256" key="1">
    <source>
        <dbReference type="ARBA" id="ARBA00023015"/>
    </source>
</evidence>
<dbReference type="Pfam" id="PF21597">
    <property type="entry name" value="TetR_C_43"/>
    <property type="match status" value="1"/>
</dbReference>
<dbReference type="InterPro" id="IPR049445">
    <property type="entry name" value="TetR_SbtR-like_C"/>
</dbReference>
<keyword evidence="1" id="KW-0805">Transcription regulation</keyword>
<evidence type="ECO:0000256" key="5">
    <source>
        <dbReference type="SAM" id="MobiDB-lite"/>
    </source>
</evidence>
<dbReference type="SUPFAM" id="SSF46689">
    <property type="entry name" value="Homeodomain-like"/>
    <property type="match status" value="1"/>
</dbReference>
<dbReference type="Gene3D" id="1.10.357.10">
    <property type="entry name" value="Tetracycline Repressor, domain 2"/>
    <property type="match status" value="1"/>
</dbReference>
<dbReference type="InterPro" id="IPR009057">
    <property type="entry name" value="Homeodomain-like_sf"/>
</dbReference>
<dbReference type="Pfam" id="PF00440">
    <property type="entry name" value="TetR_N"/>
    <property type="match status" value="1"/>
</dbReference>
<dbReference type="PANTHER" id="PTHR30055:SF234">
    <property type="entry name" value="HTH-TYPE TRANSCRIPTIONAL REGULATOR BETI"/>
    <property type="match status" value="1"/>
</dbReference>
<sequence length="201" mass="22303">MDYGDRPGGGGGKRLRSDARRNRDRLIETATRVFASQGVDSSLESIARQAGVGIGTLYRHFPSREALIEVVYRREVAAMRDAAVELLREHRPDEALSLWMQRFVDYIAAKRGMHESLKILYESDSPLFAETSGVIPLALKTLVERAVAAGAIRRDADSADVLHALSSIYSASEGPEWRDRSRRLVRLLMDGLRYGAPSGDC</sequence>
<dbReference type="RefSeq" id="WP_406858550.1">
    <property type="nucleotide sequence ID" value="NZ_CP157484.1"/>
</dbReference>
<keyword evidence="2 4" id="KW-0238">DNA-binding</keyword>
<dbReference type="PANTHER" id="PTHR30055">
    <property type="entry name" value="HTH-TYPE TRANSCRIPTIONAL REGULATOR RUTR"/>
    <property type="match status" value="1"/>
</dbReference>
<dbReference type="EMBL" id="CP157484">
    <property type="protein sequence ID" value="XBO41706.1"/>
    <property type="molecule type" value="Genomic_DNA"/>
</dbReference>
<dbReference type="PRINTS" id="PR00455">
    <property type="entry name" value="HTHTETR"/>
</dbReference>
<proteinExistence type="predicted"/>
<dbReference type="GO" id="GO:0000976">
    <property type="term" value="F:transcription cis-regulatory region binding"/>
    <property type="evidence" value="ECO:0007669"/>
    <property type="project" value="TreeGrafter"/>
</dbReference>
<dbReference type="AlphaFoldDB" id="A0AAU7JNC1"/>
<evidence type="ECO:0000313" key="7">
    <source>
        <dbReference type="EMBL" id="XBO41706.1"/>
    </source>
</evidence>
<dbReference type="InterPro" id="IPR036271">
    <property type="entry name" value="Tet_transcr_reg_TetR-rel_C_sf"/>
</dbReference>